<feature type="domain" description="HTH tetR-type" evidence="5">
    <location>
        <begin position="16"/>
        <end position="75"/>
    </location>
</feature>
<comment type="caution">
    <text evidence="6">The sequence shown here is derived from an EMBL/GenBank/DDBJ whole genome shotgun (WGS) entry which is preliminary data.</text>
</comment>
<evidence type="ECO:0000256" key="3">
    <source>
        <dbReference type="ARBA" id="ARBA00023163"/>
    </source>
</evidence>
<dbReference type="PRINTS" id="PR00455">
    <property type="entry name" value="HTHTETR"/>
</dbReference>
<evidence type="ECO:0000313" key="6">
    <source>
        <dbReference type="EMBL" id="GAA1676480.1"/>
    </source>
</evidence>
<dbReference type="PANTHER" id="PTHR30055:SF234">
    <property type="entry name" value="HTH-TYPE TRANSCRIPTIONAL REGULATOR BETI"/>
    <property type="match status" value="1"/>
</dbReference>
<dbReference type="InterPro" id="IPR050109">
    <property type="entry name" value="HTH-type_TetR-like_transc_reg"/>
</dbReference>
<evidence type="ECO:0000313" key="7">
    <source>
        <dbReference type="Proteomes" id="UP001500618"/>
    </source>
</evidence>
<organism evidence="6 7">
    <name type="scientific">Fodinicola feengrottensis</name>
    <dbReference type="NCBI Taxonomy" id="435914"/>
    <lineage>
        <taxon>Bacteria</taxon>
        <taxon>Bacillati</taxon>
        <taxon>Actinomycetota</taxon>
        <taxon>Actinomycetes</taxon>
        <taxon>Mycobacteriales</taxon>
        <taxon>Fodinicola</taxon>
    </lineage>
</organism>
<keyword evidence="7" id="KW-1185">Reference proteome</keyword>
<evidence type="ECO:0000256" key="1">
    <source>
        <dbReference type="ARBA" id="ARBA00023015"/>
    </source>
</evidence>
<name>A0ABN2GTA4_9ACTN</name>
<dbReference type="Gene3D" id="1.10.357.10">
    <property type="entry name" value="Tetracycline Repressor, domain 2"/>
    <property type="match status" value="1"/>
</dbReference>
<dbReference type="Proteomes" id="UP001500618">
    <property type="component" value="Unassembled WGS sequence"/>
</dbReference>
<keyword evidence="3" id="KW-0804">Transcription</keyword>
<protein>
    <submittedName>
        <fullName evidence="6">TetR/AcrR family transcriptional regulator</fullName>
    </submittedName>
</protein>
<feature type="DNA-binding region" description="H-T-H motif" evidence="4">
    <location>
        <begin position="38"/>
        <end position="57"/>
    </location>
</feature>
<dbReference type="RefSeq" id="WP_163568531.1">
    <property type="nucleotide sequence ID" value="NZ_BAAANY010000009.1"/>
</dbReference>
<gene>
    <name evidence="6" type="ORF">GCM10009765_27300</name>
</gene>
<dbReference type="InterPro" id="IPR009057">
    <property type="entry name" value="Homeodomain-like_sf"/>
</dbReference>
<dbReference type="Pfam" id="PF00440">
    <property type="entry name" value="TetR_N"/>
    <property type="match status" value="1"/>
</dbReference>
<dbReference type="PANTHER" id="PTHR30055">
    <property type="entry name" value="HTH-TYPE TRANSCRIPTIONAL REGULATOR RUTR"/>
    <property type="match status" value="1"/>
</dbReference>
<evidence type="ECO:0000259" key="5">
    <source>
        <dbReference type="PROSITE" id="PS50977"/>
    </source>
</evidence>
<dbReference type="InterPro" id="IPR001647">
    <property type="entry name" value="HTH_TetR"/>
</dbReference>
<reference evidence="6 7" key="1">
    <citation type="journal article" date="2019" name="Int. J. Syst. Evol. Microbiol.">
        <title>The Global Catalogue of Microorganisms (GCM) 10K type strain sequencing project: providing services to taxonomists for standard genome sequencing and annotation.</title>
        <authorList>
            <consortium name="The Broad Institute Genomics Platform"/>
            <consortium name="The Broad Institute Genome Sequencing Center for Infectious Disease"/>
            <person name="Wu L."/>
            <person name="Ma J."/>
        </authorList>
    </citation>
    <scope>NUCLEOTIDE SEQUENCE [LARGE SCALE GENOMIC DNA]</scope>
    <source>
        <strain evidence="6 7">JCM 14718</strain>
    </source>
</reference>
<evidence type="ECO:0000256" key="2">
    <source>
        <dbReference type="ARBA" id="ARBA00023125"/>
    </source>
</evidence>
<dbReference type="PROSITE" id="PS50977">
    <property type="entry name" value="HTH_TETR_2"/>
    <property type="match status" value="1"/>
</dbReference>
<keyword evidence="1" id="KW-0805">Transcription regulation</keyword>
<evidence type="ECO:0000256" key="4">
    <source>
        <dbReference type="PROSITE-ProRule" id="PRU00335"/>
    </source>
</evidence>
<accession>A0ABN2GTA4</accession>
<dbReference type="EMBL" id="BAAANY010000009">
    <property type="protein sequence ID" value="GAA1676480.1"/>
    <property type="molecule type" value="Genomic_DNA"/>
</dbReference>
<sequence length="221" mass="24588">MDIEQGRRRAPAMSVEDRRAAIVKATMPLVLEHGANVTTKQIAQAAGIAEGTVFRAFDDKEELIRTCVAEVFKMDDAVSWMRAIGTETPLPERLRGAGMVMQEQMARIGTLMQALAASGHDVRKHHDHKEPKENGPQNFMRNVTEAVAELLEPDRDQLTVPPDQLAQLFLSLVFGARMRYGDQGPTQEQIDAYLNQTVDVLLYGAYRPNSDKTDLRGGNNE</sequence>
<dbReference type="SUPFAM" id="SSF46689">
    <property type="entry name" value="Homeodomain-like"/>
    <property type="match status" value="1"/>
</dbReference>
<keyword evidence="2 4" id="KW-0238">DNA-binding</keyword>
<proteinExistence type="predicted"/>